<dbReference type="InterPro" id="IPR003439">
    <property type="entry name" value="ABC_transporter-like_ATP-bd"/>
</dbReference>
<dbReference type="GO" id="GO:0055085">
    <property type="term" value="P:transmembrane transport"/>
    <property type="evidence" value="ECO:0007669"/>
    <property type="project" value="UniProtKB-ARBA"/>
</dbReference>
<dbReference type="NCBIfam" id="NF007739">
    <property type="entry name" value="PRK10419.1"/>
    <property type="match status" value="2"/>
</dbReference>
<sequence>MTVALLEVTDLSVVYRPRDHAPHHAVRSVSFAIEKGEFVGLVGESGCGKSTLGNAILQLLSKPAAIESGSVVFDGRRIDGLGDDELRGIRWVSLSTVFQSSMNSLNPVMTIAAQFRDTFRAHRVPASRARAAELLRMVDLEESVLDSYPHELSGGMKQRVTLALALALSPELVVLDESTTGLDVLVQRRIPDRLRELQGQLGFAVLFVSHDIGTVLELSDRVLVMLDGEIVEQSTPAALLAGGAGHPYAAKLLDAYRVTSGAVAKAATASAAEPLLTMSGVGKTYRVGRGRSRRHVTALAEISLTLLEGTISALVGQSGSGKSTIARLLLGMERPAGGTVTLTRPGSPSVPVGTLRGRRLREYRATTQLVFQDPFASLNPANTLQYILSRPLRSYGGIPRSEVAASAAALLEQVGLTPAARFIDKLPHQLSGGQRQRVVIARALAANPAVLIADEPVSMLDVSIRAEILDLLRRLVAGRGIAMLYITHDLLSARALADDVTVLEGGRVREQGTAAQVIDNATHPYTRELLAAIPDPFARIK</sequence>
<keyword evidence="6" id="KW-1185">Reference proteome</keyword>
<evidence type="ECO:0000256" key="2">
    <source>
        <dbReference type="ARBA" id="ARBA00022741"/>
    </source>
</evidence>
<dbReference type="PANTHER" id="PTHR43776">
    <property type="entry name" value="TRANSPORT ATP-BINDING PROTEIN"/>
    <property type="match status" value="1"/>
</dbReference>
<dbReference type="KEGG" id="lxy:O159_28380"/>
<evidence type="ECO:0000259" key="4">
    <source>
        <dbReference type="PROSITE" id="PS50893"/>
    </source>
</evidence>
<dbReference type="CDD" id="cd03257">
    <property type="entry name" value="ABC_NikE_OppD_transporters"/>
    <property type="match status" value="2"/>
</dbReference>
<dbReference type="RefSeq" id="WP_021756184.1">
    <property type="nucleotide sequence ID" value="NC_022438.1"/>
</dbReference>
<dbReference type="AlphaFoldDB" id="U3PAY1"/>
<feature type="domain" description="ABC transporter" evidence="4">
    <location>
        <begin position="276"/>
        <end position="530"/>
    </location>
</feature>
<dbReference type="InterPro" id="IPR003593">
    <property type="entry name" value="AAA+_ATPase"/>
</dbReference>
<name>U3PAY1_LEIXC</name>
<dbReference type="STRING" id="1389489.O159_28380"/>
<protein>
    <recommendedName>
        <fullName evidence="4">ABC transporter domain-containing protein</fullName>
    </recommendedName>
</protein>
<dbReference type="GO" id="GO:0005524">
    <property type="term" value="F:ATP binding"/>
    <property type="evidence" value="ECO:0007669"/>
    <property type="project" value="UniProtKB-KW"/>
</dbReference>
<proteinExistence type="predicted"/>
<dbReference type="eggNOG" id="COG4172">
    <property type="taxonomic scope" value="Bacteria"/>
</dbReference>
<organism evidence="5 6">
    <name type="scientific">Leifsonia xyli subsp. cynodontis DSM 46306</name>
    <dbReference type="NCBI Taxonomy" id="1389489"/>
    <lineage>
        <taxon>Bacteria</taxon>
        <taxon>Bacillati</taxon>
        <taxon>Actinomycetota</taxon>
        <taxon>Actinomycetes</taxon>
        <taxon>Micrococcales</taxon>
        <taxon>Microbacteriaceae</taxon>
        <taxon>Leifsonia</taxon>
    </lineage>
</organism>
<evidence type="ECO:0000313" key="5">
    <source>
        <dbReference type="EMBL" id="AGW42714.1"/>
    </source>
</evidence>
<dbReference type="HOGENOM" id="CLU_000604_86_2_11"/>
<dbReference type="GO" id="GO:0015833">
    <property type="term" value="P:peptide transport"/>
    <property type="evidence" value="ECO:0007669"/>
    <property type="project" value="InterPro"/>
</dbReference>
<keyword evidence="2" id="KW-0547">Nucleotide-binding</keyword>
<dbReference type="InterPro" id="IPR027417">
    <property type="entry name" value="P-loop_NTPase"/>
</dbReference>
<dbReference type="OrthoDB" id="4008250at2"/>
<dbReference type="GO" id="GO:0016887">
    <property type="term" value="F:ATP hydrolysis activity"/>
    <property type="evidence" value="ECO:0007669"/>
    <property type="project" value="InterPro"/>
</dbReference>
<dbReference type="Proteomes" id="UP000016743">
    <property type="component" value="Chromosome"/>
</dbReference>
<dbReference type="PROSITE" id="PS00211">
    <property type="entry name" value="ABC_TRANSPORTER_1"/>
    <property type="match status" value="2"/>
</dbReference>
<accession>U3PAY1</accession>
<dbReference type="SUPFAM" id="SSF52540">
    <property type="entry name" value="P-loop containing nucleoside triphosphate hydrolases"/>
    <property type="match status" value="2"/>
</dbReference>
<dbReference type="Pfam" id="PF00005">
    <property type="entry name" value="ABC_tran"/>
    <property type="match status" value="2"/>
</dbReference>
<dbReference type="InterPro" id="IPR013563">
    <property type="entry name" value="Oligopep_ABC_C"/>
</dbReference>
<keyword evidence="3" id="KW-0067">ATP-binding</keyword>
<dbReference type="PATRIC" id="fig|1389489.3.peg.2720"/>
<gene>
    <name evidence="5" type="ORF">O159_28380</name>
</gene>
<evidence type="ECO:0000313" key="6">
    <source>
        <dbReference type="Proteomes" id="UP000016743"/>
    </source>
</evidence>
<evidence type="ECO:0000256" key="1">
    <source>
        <dbReference type="ARBA" id="ARBA00022448"/>
    </source>
</evidence>
<keyword evidence="1" id="KW-0813">Transport</keyword>
<dbReference type="InterPro" id="IPR017871">
    <property type="entry name" value="ABC_transporter-like_CS"/>
</dbReference>
<dbReference type="SMART" id="SM00382">
    <property type="entry name" value="AAA"/>
    <property type="match status" value="2"/>
</dbReference>
<evidence type="ECO:0000256" key="3">
    <source>
        <dbReference type="ARBA" id="ARBA00022840"/>
    </source>
</evidence>
<dbReference type="EMBL" id="CP006734">
    <property type="protein sequence ID" value="AGW42714.1"/>
    <property type="molecule type" value="Genomic_DNA"/>
</dbReference>
<reference evidence="5 6" key="1">
    <citation type="journal article" date="2013" name="Genome Announc.">
        <title>Complete Genome Sequence of Leifsonia xyli subsp. cynodontis Strain DSM46306, a Gram-Positive Bacterial Pathogen of Grasses.</title>
        <authorList>
            <person name="Monteiro-Vitorello C.B."/>
            <person name="Zerillo M.M."/>
            <person name="Van Sluys M.A."/>
            <person name="Camargo L.E."/>
            <person name="Kitajima J.P."/>
        </authorList>
    </citation>
    <scope>NUCLEOTIDE SEQUENCE [LARGE SCALE GENOMIC DNA]</scope>
    <source>
        <strain evidence="5 6">DSM 46306</strain>
    </source>
</reference>
<dbReference type="Pfam" id="PF08352">
    <property type="entry name" value="oligo_HPY"/>
    <property type="match status" value="1"/>
</dbReference>
<feature type="domain" description="ABC transporter" evidence="4">
    <location>
        <begin position="6"/>
        <end position="252"/>
    </location>
</feature>
<dbReference type="InterPro" id="IPR050319">
    <property type="entry name" value="ABC_transp_ATP-bind"/>
</dbReference>
<dbReference type="Gene3D" id="3.40.50.300">
    <property type="entry name" value="P-loop containing nucleotide triphosphate hydrolases"/>
    <property type="match status" value="2"/>
</dbReference>
<dbReference type="PROSITE" id="PS50893">
    <property type="entry name" value="ABC_TRANSPORTER_2"/>
    <property type="match status" value="2"/>
</dbReference>